<evidence type="ECO:0000313" key="3">
    <source>
        <dbReference type="EMBL" id="MCS0610121.1"/>
    </source>
</evidence>
<comment type="caution">
    <text evidence="3">The sequence shown here is derived from an EMBL/GenBank/DDBJ whole genome shotgun (WGS) entry which is preliminary data.</text>
</comment>
<dbReference type="EMBL" id="JANUGV010000005">
    <property type="protein sequence ID" value="MCS0610121.1"/>
    <property type="molecule type" value="Genomic_DNA"/>
</dbReference>
<dbReference type="Gene3D" id="3.90.226.10">
    <property type="entry name" value="2-enoyl-CoA Hydratase, Chain A, domain 1"/>
    <property type="match status" value="1"/>
</dbReference>
<name>A0ABT2BNN0_9BURK</name>
<dbReference type="RefSeq" id="WP_258857727.1">
    <property type="nucleotide sequence ID" value="NZ_JANUGV010000005.1"/>
</dbReference>
<dbReference type="SUPFAM" id="SSF50156">
    <property type="entry name" value="PDZ domain-like"/>
    <property type="match status" value="1"/>
</dbReference>
<dbReference type="PROSITE" id="PS51257">
    <property type="entry name" value="PROKAR_LIPOPROTEIN"/>
    <property type="match status" value="1"/>
</dbReference>
<feature type="compositionally biased region" description="Gly residues" evidence="1">
    <location>
        <begin position="38"/>
        <end position="51"/>
    </location>
</feature>
<gene>
    <name evidence="3" type="ORF">NX773_18295</name>
</gene>
<dbReference type="Gene3D" id="3.30.750.170">
    <property type="match status" value="1"/>
</dbReference>
<proteinExistence type="predicted"/>
<evidence type="ECO:0000256" key="1">
    <source>
        <dbReference type="SAM" id="MobiDB-lite"/>
    </source>
</evidence>
<dbReference type="SMART" id="SM00228">
    <property type="entry name" value="PDZ"/>
    <property type="match status" value="1"/>
</dbReference>
<dbReference type="Gene3D" id="2.30.42.10">
    <property type="match status" value="1"/>
</dbReference>
<dbReference type="Pfam" id="PF17820">
    <property type="entry name" value="PDZ_6"/>
    <property type="match status" value="1"/>
</dbReference>
<dbReference type="InterPro" id="IPR005151">
    <property type="entry name" value="Tail-specific_protease"/>
</dbReference>
<protein>
    <submittedName>
        <fullName evidence="3">S41 family peptidase</fullName>
    </submittedName>
</protein>
<dbReference type="PANTHER" id="PTHR32060:SF30">
    <property type="entry name" value="CARBOXY-TERMINAL PROCESSING PROTEASE CTPA"/>
    <property type="match status" value="1"/>
</dbReference>
<accession>A0ABT2BNN0</accession>
<dbReference type="InterPro" id="IPR029045">
    <property type="entry name" value="ClpP/crotonase-like_dom_sf"/>
</dbReference>
<dbReference type="PANTHER" id="PTHR32060">
    <property type="entry name" value="TAIL-SPECIFIC PROTEASE"/>
    <property type="match status" value="1"/>
</dbReference>
<sequence>MKLDFLRSGRSTFTTRLIPSVLAAALLLAGCGGGGGSPNIGGPTGSGGDGGTTTQPPPPTGNDTPDAIPDINTVFSTYWNSCAVPRTGLDASGKPYPDRQGTLLDELKFLRGWADAFYLWYKEIPTNIHMADYTNALDYFAVLKTPELTASGKPKDKYHFTYPTAEWESLNNGIDLGYGITWSRGSATAPRTWLATVVEPGSPAAAAGIQRGDLLITLDGVDFVNATDKALVDKINAGLNPEVEGSVHTFTLRRNGSNYDVSMKAAQVNVAPVKTVKVIDTAAGKVGYIDFQSHNNVSEKQLIDAISQLKTAGVSDLVLDMRYNGGGLLYVASELAYMIAGPGPTTGKIFEQPVYNDKTAPQPAIGFRTTAYGFPAPVPAKAGSALPYLGLKRVTVLTTAGTCSASESVINSLRGVDVEVNIIGGQTCGKPYAFTPTPNCGTTYFSIEFKGANQKGYGDYTDGMAPTCSVGDDMTHALGDPAEGLLAAALSYNATGTCPASSSSRALQQPLQLVRPQAAEVAVMPDRH</sequence>
<dbReference type="SUPFAM" id="SSF52096">
    <property type="entry name" value="ClpP/crotonase"/>
    <property type="match status" value="1"/>
</dbReference>
<dbReference type="PROSITE" id="PS50106">
    <property type="entry name" value="PDZ"/>
    <property type="match status" value="1"/>
</dbReference>
<feature type="domain" description="PDZ" evidence="2">
    <location>
        <begin position="164"/>
        <end position="235"/>
    </location>
</feature>
<dbReference type="InterPro" id="IPR041489">
    <property type="entry name" value="PDZ_6"/>
</dbReference>
<evidence type="ECO:0000313" key="4">
    <source>
        <dbReference type="Proteomes" id="UP001205861"/>
    </source>
</evidence>
<feature type="region of interest" description="Disordered" evidence="1">
    <location>
        <begin position="38"/>
        <end position="66"/>
    </location>
</feature>
<keyword evidence="4" id="KW-1185">Reference proteome</keyword>
<evidence type="ECO:0000259" key="2">
    <source>
        <dbReference type="PROSITE" id="PS50106"/>
    </source>
</evidence>
<dbReference type="CDD" id="cd07561">
    <property type="entry name" value="Peptidase_S41_CPP_like"/>
    <property type="match status" value="1"/>
</dbReference>
<dbReference type="InterPro" id="IPR036034">
    <property type="entry name" value="PDZ_sf"/>
</dbReference>
<dbReference type="Pfam" id="PF03572">
    <property type="entry name" value="Peptidase_S41"/>
    <property type="match status" value="1"/>
</dbReference>
<reference evidence="3 4" key="1">
    <citation type="submission" date="2022-08" db="EMBL/GenBank/DDBJ databases">
        <title>Reclassification of Massilia species as members of the genera Telluria, Duganella, Pseudoduganella, Mokoshia gen. nov. and Zemynaea gen. nov. using orthogonal and non-orthogonal genome-based approaches.</title>
        <authorList>
            <person name="Bowman J.P."/>
        </authorList>
    </citation>
    <scope>NUCLEOTIDE SEQUENCE [LARGE SCALE GENOMIC DNA]</scope>
    <source>
        <strain evidence="3 4">JCM 31607</strain>
    </source>
</reference>
<dbReference type="InterPro" id="IPR001478">
    <property type="entry name" value="PDZ"/>
</dbReference>
<organism evidence="3 4">
    <name type="scientific">Massilia solisilvae</name>
    <dbReference type="NCBI Taxonomy" id="1811225"/>
    <lineage>
        <taxon>Bacteria</taxon>
        <taxon>Pseudomonadati</taxon>
        <taxon>Pseudomonadota</taxon>
        <taxon>Betaproteobacteria</taxon>
        <taxon>Burkholderiales</taxon>
        <taxon>Oxalobacteraceae</taxon>
        <taxon>Telluria group</taxon>
        <taxon>Massilia</taxon>
    </lineage>
</organism>
<dbReference type="Proteomes" id="UP001205861">
    <property type="component" value="Unassembled WGS sequence"/>
</dbReference>